<accession>A0A1S8D3T4</accession>
<reference evidence="2" key="1">
    <citation type="submission" date="2016-12" db="EMBL/GenBank/DDBJ databases">
        <title>Draft genome sequence of Roseomonas mucosa strain AU37, isolated from a peripheral intravenous catheter.</title>
        <authorList>
            <person name="Choudhury M.A."/>
            <person name="Sidjabat H.E."/>
            <person name="Wailan A.M."/>
            <person name="Zhang L."/>
            <person name="Marsh N.M."/>
            <person name="Rickard C.M."/>
            <person name="Davies M."/>
            <person name="Mcmillan D.J."/>
        </authorList>
    </citation>
    <scope>NUCLEOTIDE SEQUENCE [LARGE SCALE GENOMIC DNA]</scope>
    <source>
        <strain evidence="2">AU37</strain>
    </source>
</reference>
<dbReference type="Proteomes" id="UP000054844">
    <property type="component" value="Unassembled WGS sequence"/>
</dbReference>
<proteinExistence type="predicted"/>
<evidence type="ECO:0000313" key="2">
    <source>
        <dbReference type="EMBL" id="ONH82993.1"/>
    </source>
</evidence>
<feature type="transmembrane region" description="Helical" evidence="1">
    <location>
        <begin position="46"/>
        <end position="65"/>
    </location>
</feature>
<dbReference type="Pfam" id="PF09955">
    <property type="entry name" value="DUF2189"/>
    <property type="match status" value="1"/>
</dbReference>
<keyword evidence="1" id="KW-0812">Transmembrane</keyword>
<comment type="caution">
    <text evidence="2">The sequence shown here is derived from an EMBL/GenBank/DDBJ whole genome shotgun (WGS) entry which is preliminary data.</text>
</comment>
<protein>
    <recommendedName>
        <fullName evidence="4">DUF2189 domain-containing protein</fullName>
    </recommendedName>
</protein>
<feature type="transmembrane region" description="Helical" evidence="1">
    <location>
        <begin position="222"/>
        <end position="251"/>
    </location>
</feature>
<keyword evidence="1" id="KW-1133">Transmembrane helix</keyword>
<feature type="transmembrane region" description="Helical" evidence="1">
    <location>
        <begin position="118"/>
        <end position="150"/>
    </location>
</feature>
<dbReference type="AlphaFoldDB" id="A0A1S8D3T4"/>
<dbReference type="InterPro" id="IPR018692">
    <property type="entry name" value="DUF2189"/>
</dbReference>
<dbReference type="RefSeq" id="WP_058389835.1">
    <property type="nucleotide sequence ID" value="NZ_LLWF02000035.1"/>
</dbReference>
<dbReference type="EMBL" id="LLWF02000035">
    <property type="protein sequence ID" value="ONH82993.1"/>
    <property type="molecule type" value="Genomic_DNA"/>
</dbReference>
<feature type="transmembrane region" description="Helical" evidence="1">
    <location>
        <begin position="171"/>
        <end position="194"/>
    </location>
</feature>
<gene>
    <name evidence="2" type="ORF">APZ41_011835</name>
</gene>
<evidence type="ECO:0000313" key="3">
    <source>
        <dbReference type="Proteomes" id="UP000054844"/>
    </source>
</evidence>
<evidence type="ECO:0000256" key="1">
    <source>
        <dbReference type="SAM" id="Phobius"/>
    </source>
</evidence>
<organism evidence="2 3">
    <name type="scientific">Roseomonas mucosa</name>
    <dbReference type="NCBI Taxonomy" id="207340"/>
    <lineage>
        <taxon>Bacteria</taxon>
        <taxon>Pseudomonadati</taxon>
        <taxon>Pseudomonadota</taxon>
        <taxon>Alphaproteobacteria</taxon>
        <taxon>Acetobacterales</taxon>
        <taxon>Roseomonadaceae</taxon>
        <taxon>Roseomonas</taxon>
    </lineage>
</organism>
<name>A0A1S8D3T4_9PROT</name>
<dbReference type="STRING" id="207340.APZ41_011835"/>
<evidence type="ECO:0008006" key="4">
    <source>
        <dbReference type="Google" id="ProtNLM"/>
    </source>
</evidence>
<sequence length="264" mass="28343">MVRNLSAAAGTMGVPARPVIRRIGYDDLRAALSEGWRDFRETPTQLVFLGVIYPLVGFVAARAAFGYELLPLLFPMLAGISLLGPVAALGLYEISRRRERGEPASWVNAFDVLRSPSLFSIAALGVVLFAIFVAWLFVAKAIYVATLGAAPPDSMGEFLRDVLRTREGRSMILLGNGAGFFFALLVLSISAVSFPLLLDRDVGVAEAVRASMRAMATNPGPMLGWGLAVAVLLVLGSLPCFVGLAVVMPVLGHATWHLYRRLVA</sequence>
<keyword evidence="3" id="KW-1185">Reference proteome</keyword>
<keyword evidence="1" id="KW-0472">Membrane</keyword>